<protein>
    <submittedName>
        <fullName evidence="2">Uncharacterized protein</fullName>
    </submittedName>
</protein>
<feature type="compositionally biased region" description="Basic residues" evidence="1">
    <location>
        <begin position="67"/>
        <end position="84"/>
    </location>
</feature>
<dbReference type="AlphaFoldDB" id="A0A026W2Z1"/>
<evidence type="ECO:0000313" key="2">
    <source>
        <dbReference type="EMBL" id="EZA49956.1"/>
    </source>
</evidence>
<organism evidence="2 3">
    <name type="scientific">Ooceraea biroi</name>
    <name type="common">Clonal raider ant</name>
    <name type="synonym">Cerapachys biroi</name>
    <dbReference type="NCBI Taxonomy" id="2015173"/>
    <lineage>
        <taxon>Eukaryota</taxon>
        <taxon>Metazoa</taxon>
        <taxon>Ecdysozoa</taxon>
        <taxon>Arthropoda</taxon>
        <taxon>Hexapoda</taxon>
        <taxon>Insecta</taxon>
        <taxon>Pterygota</taxon>
        <taxon>Neoptera</taxon>
        <taxon>Endopterygota</taxon>
        <taxon>Hymenoptera</taxon>
        <taxon>Apocrita</taxon>
        <taxon>Aculeata</taxon>
        <taxon>Formicoidea</taxon>
        <taxon>Formicidae</taxon>
        <taxon>Dorylinae</taxon>
        <taxon>Ooceraea</taxon>
    </lineage>
</organism>
<evidence type="ECO:0000256" key="1">
    <source>
        <dbReference type="SAM" id="MobiDB-lite"/>
    </source>
</evidence>
<feature type="region of interest" description="Disordered" evidence="1">
    <location>
        <begin position="134"/>
        <end position="157"/>
    </location>
</feature>
<keyword evidence="3" id="KW-1185">Reference proteome</keyword>
<proteinExistence type="predicted"/>
<reference evidence="2 3" key="1">
    <citation type="journal article" date="2014" name="Curr. Biol.">
        <title>The genome of the clonal raider ant Cerapachys biroi.</title>
        <authorList>
            <person name="Oxley P.R."/>
            <person name="Ji L."/>
            <person name="Fetter-Pruneda I."/>
            <person name="McKenzie S.K."/>
            <person name="Li C."/>
            <person name="Hu H."/>
            <person name="Zhang G."/>
            <person name="Kronauer D.J."/>
        </authorList>
    </citation>
    <scope>NUCLEOTIDE SEQUENCE [LARGE SCALE GENOMIC DNA]</scope>
</reference>
<accession>A0A026W2Z1</accession>
<gene>
    <name evidence="2" type="ORF">X777_11444</name>
</gene>
<feature type="region of interest" description="Disordered" evidence="1">
    <location>
        <begin position="53"/>
        <end position="109"/>
    </location>
</feature>
<dbReference type="EMBL" id="KK107488">
    <property type="protein sequence ID" value="EZA49956.1"/>
    <property type="molecule type" value="Genomic_DNA"/>
</dbReference>
<name>A0A026W2Z1_OOCBI</name>
<feature type="compositionally biased region" description="Basic and acidic residues" evidence="1">
    <location>
        <begin position="85"/>
        <end position="94"/>
    </location>
</feature>
<sequence>MVEGRVGDSERCRQVKAHVDAGFVHRHGALRKRRARDELRVELRARVPNAACRGASRSLVENSDHTRTRKGRNKRGNRRRIRQRVTRESPHGGGEDAGPETSFEGGFRGRTWEMDHGAFSRETGTARRLPFCASVKSSRASCEPSRRRPRVHACAAP</sequence>
<evidence type="ECO:0000313" key="3">
    <source>
        <dbReference type="Proteomes" id="UP000053097"/>
    </source>
</evidence>
<dbReference type="Proteomes" id="UP000053097">
    <property type="component" value="Unassembled WGS sequence"/>
</dbReference>